<dbReference type="GO" id="GO:0050660">
    <property type="term" value="F:flavin adenine dinucleotide binding"/>
    <property type="evidence" value="ECO:0007669"/>
    <property type="project" value="InterPro"/>
</dbReference>
<evidence type="ECO:0000259" key="7">
    <source>
        <dbReference type="Pfam" id="PF05199"/>
    </source>
</evidence>
<gene>
    <name evidence="8" type="ORF">EPK99_05225</name>
</gene>
<reference evidence="8 9" key="1">
    <citation type="submission" date="2019-01" db="EMBL/GenBank/DDBJ databases">
        <title>The draft genome of Rhizobium sp. 24NR.</title>
        <authorList>
            <person name="Liu L."/>
            <person name="Liang L."/>
            <person name="Shi S."/>
            <person name="Xu L."/>
            <person name="Wang X."/>
            <person name="Li L."/>
            <person name="Zhang X."/>
        </authorList>
    </citation>
    <scope>NUCLEOTIDE SEQUENCE [LARGE SCALE GENOMIC DNA]</scope>
    <source>
        <strain evidence="8 9">24NR</strain>
    </source>
</reference>
<feature type="binding site" evidence="5">
    <location>
        <position position="219"/>
    </location>
    <ligand>
        <name>FAD</name>
        <dbReference type="ChEBI" id="CHEBI:57692"/>
    </ligand>
</feature>
<keyword evidence="9" id="KW-1185">Reference proteome</keyword>
<dbReference type="RefSeq" id="WP_128441722.1">
    <property type="nucleotide sequence ID" value="NZ_SBIP01000001.1"/>
</dbReference>
<keyword evidence="4 5" id="KW-0274">FAD</keyword>
<dbReference type="PANTHER" id="PTHR11552:SF147">
    <property type="entry name" value="CHOLINE DEHYDROGENASE, MITOCHONDRIAL"/>
    <property type="match status" value="1"/>
</dbReference>
<dbReference type="Gene3D" id="3.50.50.60">
    <property type="entry name" value="FAD/NAD(P)-binding domain"/>
    <property type="match status" value="1"/>
</dbReference>
<proteinExistence type="inferred from homology"/>
<keyword evidence="3" id="KW-0285">Flavoprotein</keyword>
<dbReference type="Pfam" id="PF00732">
    <property type="entry name" value="GMC_oxred_N"/>
    <property type="match status" value="1"/>
</dbReference>
<feature type="domain" description="Glucose-methanol-choline oxidoreductase N-terminal" evidence="6">
    <location>
        <begin position="4"/>
        <end position="294"/>
    </location>
</feature>
<dbReference type="EMBL" id="SBIP01000001">
    <property type="protein sequence ID" value="RWX81661.1"/>
    <property type="molecule type" value="Genomic_DNA"/>
</dbReference>
<dbReference type="Pfam" id="PF05199">
    <property type="entry name" value="GMC_oxred_C"/>
    <property type="match status" value="1"/>
</dbReference>
<dbReference type="Proteomes" id="UP000287687">
    <property type="component" value="Unassembled WGS sequence"/>
</dbReference>
<evidence type="ECO:0000256" key="2">
    <source>
        <dbReference type="ARBA" id="ARBA00010790"/>
    </source>
</evidence>
<comment type="cofactor">
    <cofactor evidence="1 5">
        <name>FAD</name>
        <dbReference type="ChEBI" id="CHEBI:57692"/>
    </cofactor>
</comment>
<name>A0A3S3T457_9HYPH</name>
<feature type="domain" description="Glucose-methanol-choline oxidoreductase C-terminal" evidence="7">
    <location>
        <begin position="367"/>
        <end position="500"/>
    </location>
</feature>
<dbReference type="SUPFAM" id="SSF51905">
    <property type="entry name" value="FAD/NAD(P)-binding domain"/>
    <property type="match status" value="1"/>
</dbReference>
<protein>
    <submittedName>
        <fullName evidence="8">Pyridoxine 4-oxidase</fullName>
    </submittedName>
</protein>
<dbReference type="Gene3D" id="3.30.560.10">
    <property type="entry name" value="Glucose Oxidase, domain 3"/>
    <property type="match status" value="1"/>
</dbReference>
<dbReference type="OrthoDB" id="9785276at2"/>
<feature type="binding site" evidence="5">
    <location>
        <position position="82"/>
    </location>
    <ligand>
        <name>FAD</name>
        <dbReference type="ChEBI" id="CHEBI:57692"/>
    </ligand>
</feature>
<organism evidence="8 9">
    <name type="scientific">Neorhizobium lilium</name>
    <dbReference type="NCBI Taxonomy" id="2503024"/>
    <lineage>
        <taxon>Bacteria</taxon>
        <taxon>Pseudomonadati</taxon>
        <taxon>Pseudomonadota</taxon>
        <taxon>Alphaproteobacteria</taxon>
        <taxon>Hyphomicrobiales</taxon>
        <taxon>Rhizobiaceae</taxon>
        <taxon>Rhizobium/Agrobacterium group</taxon>
        <taxon>Neorhizobium</taxon>
    </lineage>
</organism>
<dbReference type="GO" id="GO:0016614">
    <property type="term" value="F:oxidoreductase activity, acting on CH-OH group of donors"/>
    <property type="evidence" value="ECO:0007669"/>
    <property type="project" value="InterPro"/>
</dbReference>
<evidence type="ECO:0000256" key="4">
    <source>
        <dbReference type="ARBA" id="ARBA00022827"/>
    </source>
</evidence>
<evidence type="ECO:0000256" key="5">
    <source>
        <dbReference type="PIRSR" id="PIRSR000137-2"/>
    </source>
</evidence>
<comment type="caution">
    <text evidence="8">The sequence shown here is derived from an EMBL/GenBank/DDBJ whole genome shotgun (WGS) entry which is preliminary data.</text>
</comment>
<dbReference type="InterPro" id="IPR000172">
    <property type="entry name" value="GMC_OxRdtase_N"/>
</dbReference>
<comment type="similarity">
    <text evidence="2">Belongs to the GMC oxidoreductase family.</text>
</comment>
<accession>A0A3S3T457</accession>
<sequence length="510" mass="54216">MPHFDILIIGAGSAGCVLANRLSTDPSRTVGVLEAGGPPVDPDIAVPQKWPFIQGRDFDWAFETIPQQGTAARIHPWPRGKVFGGSSCLHAMAHVRGHADDFAVWAEATGSNRWSYDGLLPGFIASENFSGGANAVHGDSGPMPVWLPKQEVSPVAQAYMASGRALGVPSLAEHNGGNLTGTSANSLTIRDRRRVSAADAYLTPVMERPNLTVTPWVTVHRLRIEGGRISGVEATVEGRDEIFTAETVILSAGSVADPLLLMRSGIGDADILHQAGVDCLLDRREIGRNLHDHLLGAGNVYRAQKPVPASKLQISESLMYLNGEDPTIAEGRPDVVLGCVIGPAASECFTAPAPGEAYTLLFGVTHPTSRGHLAITGPGIGDRPMIDPAYMQTDHDRRLFRRALEYARMVGHGAEMDEWRAEEVLPGKAAMSEAEIDAFIAKAVITHHHPVGTCRMGADDAAPVDADLKFRGLDNLYVVDASVIPSITSGPVHAAVLAIAENFAAGFTGQ</sequence>
<evidence type="ECO:0000313" key="9">
    <source>
        <dbReference type="Proteomes" id="UP000287687"/>
    </source>
</evidence>
<evidence type="ECO:0000256" key="3">
    <source>
        <dbReference type="ARBA" id="ARBA00022630"/>
    </source>
</evidence>
<dbReference type="SUPFAM" id="SSF54373">
    <property type="entry name" value="FAD-linked reductases, C-terminal domain"/>
    <property type="match status" value="1"/>
</dbReference>
<dbReference type="PIRSF" id="PIRSF000137">
    <property type="entry name" value="Alcohol_oxidase"/>
    <property type="match status" value="1"/>
</dbReference>
<dbReference type="InterPro" id="IPR012132">
    <property type="entry name" value="GMC_OxRdtase"/>
</dbReference>
<dbReference type="InterPro" id="IPR036188">
    <property type="entry name" value="FAD/NAD-bd_sf"/>
</dbReference>
<evidence type="ECO:0000313" key="8">
    <source>
        <dbReference type="EMBL" id="RWX81661.1"/>
    </source>
</evidence>
<evidence type="ECO:0000256" key="1">
    <source>
        <dbReference type="ARBA" id="ARBA00001974"/>
    </source>
</evidence>
<evidence type="ECO:0000259" key="6">
    <source>
        <dbReference type="Pfam" id="PF00732"/>
    </source>
</evidence>
<dbReference type="PANTHER" id="PTHR11552">
    <property type="entry name" value="GLUCOSE-METHANOL-CHOLINE GMC OXIDOREDUCTASE"/>
    <property type="match status" value="1"/>
</dbReference>
<dbReference type="InterPro" id="IPR007867">
    <property type="entry name" value="GMC_OxRtase_C"/>
</dbReference>
<dbReference type="AlphaFoldDB" id="A0A3S3T457"/>